<dbReference type="Gene3D" id="3.40.190.10">
    <property type="entry name" value="Periplasmic binding protein-like II"/>
    <property type="match status" value="2"/>
</dbReference>
<evidence type="ECO:0000313" key="2">
    <source>
        <dbReference type="Proteomes" id="UP001597295"/>
    </source>
</evidence>
<sequence length="243" mass="26291">MFSWARTGAFLIGVTVTAQAQADGLIFDVVDQVGWTCPSNARPTICLMPPFIDLLSQRSGIKIRLEKMPLTRIYERLQAGQSQLAHSPAIVPGVEFVGESFTVPLIAVGRSGMSLAKYDDLYRLRGVGVMRKARFGHKFDTDPLITKVEVVEVSTALRMLAAGRLDAVVTTALSVAAQAKEEDMRPVFGSRLILAQLPFYVVAAEGRTQDPAIQAVTKALAEMKADGTLERLLADTVGTALTQ</sequence>
<accession>A0ABW5E1T5</accession>
<protein>
    <submittedName>
        <fullName evidence="1">Substrate-binding periplasmic protein</fullName>
    </submittedName>
</protein>
<evidence type="ECO:0000313" key="1">
    <source>
        <dbReference type="EMBL" id="MFD2265450.1"/>
    </source>
</evidence>
<dbReference type="RefSeq" id="WP_379878801.1">
    <property type="nucleotide sequence ID" value="NZ_JBHUIP010000016.1"/>
</dbReference>
<proteinExistence type="predicted"/>
<keyword evidence="2" id="KW-1185">Reference proteome</keyword>
<dbReference type="Proteomes" id="UP001597295">
    <property type="component" value="Unassembled WGS sequence"/>
</dbReference>
<organism evidence="1 2">
    <name type="scientific">Lacibacterium aquatile</name>
    <dbReference type="NCBI Taxonomy" id="1168082"/>
    <lineage>
        <taxon>Bacteria</taxon>
        <taxon>Pseudomonadati</taxon>
        <taxon>Pseudomonadota</taxon>
        <taxon>Alphaproteobacteria</taxon>
        <taxon>Rhodospirillales</taxon>
        <taxon>Rhodospirillaceae</taxon>
    </lineage>
</organism>
<comment type="caution">
    <text evidence="1">The sequence shown here is derived from an EMBL/GenBank/DDBJ whole genome shotgun (WGS) entry which is preliminary data.</text>
</comment>
<dbReference type="EMBL" id="JBHUIP010000016">
    <property type="protein sequence ID" value="MFD2265450.1"/>
    <property type="molecule type" value="Genomic_DNA"/>
</dbReference>
<reference evidence="2" key="1">
    <citation type="journal article" date="2019" name="Int. J. Syst. Evol. Microbiol.">
        <title>The Global Catalogue of Microorganisms (GCM) 10K type strain sequencing project: providing services to taxonomists for standard genome sequencing and annotation.</title>
        <authorList>
            <consortium name="The Broad Institute Genomics Platform"/>
            <consortium name="The Broad Institute Genome Sequencing Center for Infectious Disease"/>
            <person name="Wu L."/>
            <person name="Ma J."/>
        </authorList>
    </citation>
    <scope>NUCLEOTIDE SEQUENCE [LARGE SCALE GENOMIC DNA]</scope>
    <source>
        <strain evidence="2">CGMCC 1.19062</strain>
    </source>
</reference>
<name>A0ABW5E1T5_9PROT</name>
<gene>
    <name evidence="1" type="ORF">ACFSM5_21290</name>
</gene>
<dbReference type="SUPFAM" id="SSF53850">
    <property type="entry name" value="Periplasmic binding protein-like II"/>
    <property type="match status" value="1"/>
</dbReference>